<evidence type="ECO:0000313" key="6">
    <source>
        <dbReference type="Proteomes" id="UP000377595"/>
    </source>
</evidence>
<evidence type="ECO:0000313" key="5">
    <source>
        <dbReference type="EMBL" id="GES18396.1"/>
    </source>
</evidence>
<comment type="caution">
    <text evidence="5">The sequence shown here is derived from an EMBL/GenBank/DDBJ whole genome shotgun (WGS) entry which is preliminary data.</text>
</comment>
<evidence type="ECO:0000256" key="4">
    <source>
        <dbReference type="ARBA" id="ARBA00023136"/>
    </source>
</evidence>
<dbReference type="PANTHER" id="PTHR30168">
    <property type="entry name" value="PUTATIVE MEMBRANE PROTEIN YPFJ"/>
    <property type="match status" value="1"/>
</dbReference>
<dbReference type="Proteomes" id="UP000377595">
    <property type="component" value="Unassembled WGS sequence"/>
</dbReference>
<dbReference type="Pfam" id="PF04228">
    <property type="entry name" value="Zn_peptidase"/>
    <property type="match status" value="1"/>
</dbReference>
<keyword evidence="4" id="KW-0472">Membrane</keyword>
<dbReference type="RefSeq" id="WP_155343536.1">
    <property type="nucleotide sequence ID" value="NZ_BAAAHM010000010.1"/>
</dbReference>
<dbReference type="AlphaFoldDB" id="A0A5M3XCL3"/>
<accession>A0A5M3XCL3</accession>
<protein>
    <recommendedName>
        <fullName evidence="7">Metalloprotease</fullName>
    </recommendedName>
</protein>
<gene>
    <name evidence="5" type="ORF">Aple_012910</name>
</gene>
<evidence type="ECO:0000256" key="2">
    <source>
        <dbReference type="ARBA" id="ARBA00022692"/>
    </source>
</evidence>
<dbReference type="GO" id="GO:0016020">
    <property type="term" value="C:membrane"/>
    <property type="evidence" value="ECO:0007669"/>
    <property type="project" value="UniProtKB-SubCell"/>
</dbReference>
<evidence type="ECO:0000256" key="3">
    <source>
        <dbReference type="ARBA" id="ARBA00022989"/>
    </source>
</evidence>
<name>A0A5M3XCL3_9ACTN</name>
<comment type="subcellular location">
    <subcellularLocation>
        <location evidence="1">Membrane</location>
        <topology evidence="1">Single-pass membrane protein</topology>
    </subcellularLocation>
</comment>
<dbReference type="OrthoDB" id="3508456at2"/>
<evidence type="ECO:0000256" key="1">
    <source>
        <dbReference type="ARBA" id="ARBA00004167"/>
    </source>
</evidence>
<sequence>MNPLVNVVVAASLAAPVPTGPGALTKNPIYATGKLPQVTCEEKMFNPARFDSVQLYVEDISDCLEQAWRPQLAKAGIPFSKPRLVVKGGKRIKACGFSGEPYETFSMYCLKNKTIYMLIPDRSLADELNRPTILLSLARGYGYHIQQLTGIVGQQLKAEKKLSKRGLLAQRKRFELQTTCFAGAFLGSVWDSLGHTAEPSSEHMLWVLVNTTIGPSQGSTKNRTYWATRGYESWSPGSCNTFTAPAKRVS</sequence>
<proteinExistence type="predicted"/>
<organism evidence="5 6">
    <name type="scientific">Acrocarpospora pleiomorpha</name>
    <dbReference type="NCBI Taxonomy" id="90975"/>
    <lineage>
        <taxon>Bacteria</taxon>
        <taxon>Bacillati</taxon>
        <taxon>Actinomycetota</taxon>
        <taxon>Actinomycetes</taxon>
        <taxon>Streptosporangiales</taxon>
        <taxon>Streptosporangiaceae</taxon>
        <taxon>Acrocarpospora</taxon>
    </lineage>
</organism>
<keyword evidence="3" id="KW-1133">Transmembrane helix</keyword>
<dbReference type="PANTHER" id="PTHR30168:SF0">
    <property type="entry name" value="INNER MEMBRANE PROTEIN"/>
    <property type="match status" value="1"/>
</dbReference>
<reference evidence="5 6" key="1">
    <citation type="submission" date="2019-10" db="EMBL/GenBank/DDBJ databases">
        <title>Whole genome shotgun sequence of Acrocarpospora pleiomorpha NBRC 16267.</title>
        <authorList>
            <person name="Ichikawa N."/>
            <person name="Kimura A."/>
            <person name="Kitahashi Y."/>
            <person name="Komaki H."/>
            <person name="Oguchi A."/>
        </authorList>
    </citation>
    <scope>NUCLEOTIDE SEQUENCE [LARGE SCALE GENOMIC DNA]</scope>
    <source>
        <strain evidence="5 6">NBRC 16267</strain>
    </source>
</reference>
<evidence type="ECO:0008006" key="7">
    <source>
        <dbReference type="Google" id="ProtNLM"/>
    </source>
</evidence>
<keyword evidence="6" id="KW-1185">Reference proteome</keyword>
<keyword evidence="2" id="KW-0812">Transmembrane</keyword>
<dbReference type="InterPro" id="IPR007343">
    <property type="entry name" value="Uncharacterised_pept_Zn_put"/>
</dbReference>
<dbReference type="EMBL" id="BLAF01000007">
    <property type="protein sequence ID" value="GES18396.1"/>
    <property type="molecule type" value="Genomic_DNA"/>
</dbReference>